<dbReference type="InterPro" id="IPR010994">
    <property type="entry name" value="RuvA_2-like"/>
</dbReference>
<dbReference type="Pfam" id="PF07499">
    <property type="entry name" value="RuvA_C"/>
    <property type="match status" value="1"/>
</dbReference>
<dbReference type="GO" id="GO:0003678">
    <property type="term" value="F:DNA helicase activity"/>
    <property type="evidence" value="ECO:0007669"/>
    <property type="project" value="UniProtKB-EC"/>
</dbReference>
<comment type="domain">
    <text evidence="6">Has three domains with a flexible linker between the domains II and III and assumes an 'L' shape. Domain III is highly mobile and contacts RuvB.</text>
</comment>
<evidence type="ECO:0000256" key="6">
    <source>
        <dbReference type="HAMAP-Rule" id="MF_00031"/>
    </source>
</evidence>
<evidence type="ECO:0000256" key="1">
    <source>
        <dbReference type="ARBA" id="ARBA00022490"/>
    </source>
</evidence>
<gene>
    <name evidence="6 8" type="primary">ruvA</name>
    <name evidence="8" type="ORF">L2W38_04740</name>
</gene>
<dbReference type="InterPro" id="IPR013849">
    <property type="entry name" value="DNA_helicase_Holl-junc_RuvA_I"/>
</dbReference>
<dbReference type="Gene3D" id="1.10.8.10">
    <property type="entry name" value="DNA helicase RuvA subunit, C-terminal domain"/>
    <property type="match status" value="1"/>
</dbReference>
<dbReference type="Pfam" id="PF14520">
    <property type="entry name" value="HHH_5"/>
    <property type="match status" value="1"/>
</dbReference>
<comment type="subunit">
    <text evidence="6">Homotetramer. Forms an RuvA(8)-RuvB(12)-Holliday junction (HJ) complex. HJ DNA is sandwiched between 2 RuvA tetramers; dsDNA enters through RuvA and exits via RuvB. An RuvB hexamer assembles on each DNA strand where it exits the tetramer. Each RuvB hexamer is contacted by two RuvA subunits (via domain III) on 2 adjacent RuvB subunits; this complex drives branch migration. In the full resolvosome a probable DNA-RuvA(4)-RuvB(12)-RuvC(2) complex forms which resolves the HJ.</text>
</comment>
<evidence type="ECO:0000256" key="3">
    <source>
        <dbReference type="ARBA" id="ARBA00023125"/>
    </source>
</evidence>
<dbReference type="InterPro" id="IPR011114">
    <property type="entry name" value="RuvA_C"/>
</dbReference>
<evidence type="ECO:0000313" key="9">
    <source>
        <dbReference type="Proteomes" id="UP001200430"/>
    </source>
</evidence>
<dbReference type="CDD" id="cd14332">
    <property type="entry name" value="UBA_RuvA_C"/>
    <property type="match status" value="1"/>
</dbReference>
<comment type="similarity">
    <text evidence="6">Belongs to the RuvA family.</text>
</comment>
<dbReference type="InterPro" id="IPR012340">
    <property type="entry name" value="NA-bd_OB-fold"/>
</dbReference>
<evidence type="ECO:0000256" key="5">
    <source>
        <dbReference type="ARBA" id="ARBA00023204"/>
    </source>
</evidence>
<dbReference type="SUPFAM" id="SSF47781">
    <property type="entry name" value="RuvA domain 2-like"/>
    <property type="match status" value="1"/>
</dbReference>
<keyword evidence="4 6" id="KW-0233">DNA recombination</keyword>
<dbReference type="EMBL" id="JAKGUD010000003">
    <property type="protein sequence ID" value="MCF4142115.1"/>
    <property type="molecule type" value="Genomic_DNA"/>
</dbReference>
<feature type="domain" description="Helix-hairpin-helix DNA-binding motif class 1" evidence="7">
    <location>
        <begin position="72"/>
        <end position="91"/>
    </location>
</feature>
<dbReference type="InterPro" id="IPR003583">
    <property type="entry name" value="Hlx-hairpin-Hlx_DNA-bd_motif"/>
</dbReference>
<evidence type="ECO:0000313" key="8">
    <source>
        <dbReference type="EMBL" id="MCF4142115.1"/>
    </source>
</evidence>
<feature type="domain" description="Helix-hairpin-helix DNA-binding motif class 1" evidence="7">
    <location>
        <begin position="107"/>
        <end position="126"/>
    </location>
</feature>
<comment type="subcellular location">
    <subcellularLocation>
        <location evidence="6">Cytoplasm</location>
    </subcellularLocation>
</comment>
<keyword evidence="9" id="KW-1185">Reference proteome</keyword>
<dbReference type="NCBIfam" id="TIGR00084">
    <property type="entry name" value="ruvA"/>
    <property type="match status" value="1"/>
</dbReference>
<evidence type="ECO:0000259" key="7">
    <source>
        <dbReference type="SMART" id="SM00278"/>
    </source>
</evidence>
<evidence type="ECO:0000256" key="2">
    <source>
        <dbReference type="ARBA" id="ARBA00022763"/>
    </source>
</evidence>
<comment type="caution">
    <text evidence="8">The sequence shown here is derived from an EMBL/GenBank/DDBJ whole genome shotgun (WGS) entry which is preliminary data.</text>
</comment>
<dbReference type="InterPro" id="IPR000085">
    <property type="entry name" value="RuvA"/>
</dbReference>
<dbReference type="HAMAP" id="MF_00031">
    <property type="entry name" value="DNA_HJ_migration_RuvA"/>
    <property type="match status" value="1"/>
</dbReference>
<sequence>MLAMVTGTVLDVTHRVVVVDVCGLGFEMQLSRKASSLCSVGKEVSLHCHVQFSDAGPTLFGFADGLEKAVFLRLLSVRGIGGKLALQVLQGMTAEAVVQAVSFGDPSSLTGVPGIGKKTAERICFELQEKMSEGLPEGSADGLRETSVPDSETVMEALESLGFQRQSSSEALASIAKKRGSVEGLGVEDLIMLALRELNSRA</sequence>
<dbReference type="Gene3D" id="2.40.50.140">
    <property type="entry name" value="Nucleic acid-binding proteins"/>
    <property type="match status" value="1"/>
</dbReference>
<keyword evidence="2 6" id="KW-0227">DNA damage</keyword>
<protein>
    <recommendedName>
        <fullName evidence="6">Holliday junction branch migration complex subunit RuvA</fullName>
    </recommendedName>
</protein>
<dbReference type="InterPro" id="IPR036267">
    <property type="entry name" value="RuvA_C_sf"/>
</dbReference>
<accession>A0ABS9EQC9</accession>
<keyword evidence="5 6" id="KW-0234">DNA repair</keyword>
<organism evidence="8 9">
    <name type="scientific">Dethiosulfovibrio marinus</name>
    <dbReference type="NCBI Taxonomy" id="133532"/>
    <lineage>
        <taxon>Bacteria</taxon>
        <taxon>Thermotogati</taxon>
        <taxon>Synergistota</taxon>
        <taxon>Synergistia</taxon>
        <taxon>Synergistales</taxon>
        <taxon>Dethiosulfovibrionaceae</taxon>
        <taxon>Dethiosulfovibrio</taxon>
    </lineage>
</organism>
<name>A0ABS9EQC9_9BACT</name>
<keyword evidence="1 6" id="KW-0963">Cytoplasm</keyword>
<evidence type="ECO:0000256" key="4">
    <source>
        <dbReference type="ARBA" id="ARBA00023172"/>
    </source>
</evidence>
<proteinExistence type="inferred from homology"/>
<dbReference type="Pfam" id="PF01330">
    <property type="entry name" value="RuvA_N"/>
    <property type="match status" value="1"/>
</dbReference>
<reference evidence="8 9" key="1">
    <citation type="submission" date="2022-01" db="EMBL/GenBank/DDBJ databases">
        <title>Dethiosulfovibrio faecalis sp. nov., a novel proteolytic, non-sulfur-reducing bacterium isolated from a marine aquaculture solid waste bioreactor.</title>
        <authorList>
            <person name="Grabowski S."/>
            <person name="Apolinario E."/>
            <person name="Schneider N."/>
            <person name="Marshall C.W."/>
            <person name="Sowers K.R."/>
        </authorList>
    </citation>
    <scope>NUCLEOTIDE SEQUENCE [LARGE SCALE GENOMIC DNA]</scope>
    <source>
        <strain evidence="8 9">DSM 12537</strain>
    </source>
</reference>
<dbReference type="Gene3D" id="1.10.150.20">
    <property type="entry name" value="5' to 3' exonuclease, C-terminal subdomain"/>
    <property type="match status" value="1"/>
</dbReference>
<comment type="function">
    <text evidence="6">The RuvA-RuvB-RuvC complex processes Holliday junction (HJ) DNA during genetic recombination and DNA repair, while the RuvA-RuvB complex plays an important role in the rescue of blocked DNA replication forks via replication fork reversal (RFR). RuvA specifically binds to HJ cruciform DNA, conferring on it an open structure. The RuvB hexamer acts as an ATP-dependent pump, pulling dsDNA into and through the RuvAB complex. HJ branch migration allows RuvC to scan DNA until it finds its consensus sequence, where it cleaves and resolves the cruciform DNA.</text>
</comment>
<dbReference type="GO" id="GO:0016787">
    <property type="term" value="F:hydrolase activity"/>
    <property type="evidence" value="ECO:0007669"/>
    <property type="project" value="UniProtKB-KW"/>
</dbReference>
<dbReference type="Proteomes" id="UP001200430">
    <property type="component" value="Unassembled WGS sequence"/>
</dbReference>
<comment type="caution">
    <text evidence="6">Lacks conserved residue(s) required for the propagation of feature annotation.</text>
</comment>
<dbReference type="SMART" id="SM00278">
    <property type="entry name" value="HhH1"/>
    <property type="match status" value="2"/>
</dbReference>
<dbReference type="RefSeq" id="WP_236098866.1">
    <property type="nucleotide sequence ID" value="NZ_JAKGUD010000003.1"/>
</dbReference>
<dbReference type="SUPFAM" id="SSF46929">
    <property type="entry name" value="DNA helicase RuvA subunit, C-terminal domain"/>
    <property type="match status" value="1"/>
</dbReference>
<keyword evidence="8" id="KW-0378">Hydrolase</keyword>
<dbReference type="SUPFAM" id="SSF50249">
    <property type="entry name" value="Nucleic acid-binding proteins"/>
    <property type="match status" value="1"/>
</dbReference>
<feature type="region of interest" description="Domain III" evidence="6">
    <location>
        <begin position="152"/>
        <end position="202"/>
    </location>
</feature>
<keyword evidence="3 6" id="KW-0238">DNA-binding</keyword>